<dbReference type="SUPFAM" id="SSF52096">
    <property type="entry name" value="ClpP/crotonase"/>
    <property type="match status" value="1"/>
</dbReference>
<dbReference type="Pfam" id="PF00378">
    <property type="entry name" value="ECH_1"/>
    <property type="match status" value="1"/>
</dbReference>
<accession>A0A914RYF8</accession>
<feature type="region of interest" description="Disordered" evidence="1">
    <location>
        <begin position="1"/>
        <end position="20"/>
    </location>
</feature>
<reference evidence="3" key="1">
    <citation type="submission" date="2022-11" db="UniProtKB">
        <authorList>
            <consortium name="WormBaseParasite"/>
        </authorList>
    </citation>
    <scope>IDENTIFICATION</scope>
</reference>
<name>A0A914RYF8_PAREQ</name>
<feature type="compositionally biased region" description="Polar residues" evidence="1">
    <location>
        <begin position="1"/>
        <end position="15"/>
    </location>
</feature>
<dbReference type="InterPro" id="IPR001753">
    <property type="entry name" value="Enoyl-CoA_hydra/iso"/>
</dbReference>
<protein>
    <submittedName>
        <fullName evidence="3">Uncharacterized protein</fullName>
    </submittedName>
</protein>
<dbReference type="AlphaFoldDB" id="A0A914RYF8"/>
<dbReference type="PANTHER" id="PTHR43612:SF3">
    <property type="entry name" value="TRIFUNCTIONAL ENZYME SUBUNIT ALPHA, MITOCHONDRIAL"/>
    <property type="match status" value="1"/>
</dbReference>
<dbReference type="Proteomes" id="UP000887564">
    <property type="component" value="Unplaced"/>
</dbReference>
<dbReference type="InterPro" id="IPR050136">
    <property type="entry name" value="FA_oxidation_alpha_subunit"/>
</dbReference>
<evidence type="ECO:0000313" key="3">
    <source>
        <dbReference type="WBParaSite" id="PEQ_0001136801-mRNA-1"/>
    </source>
</evidence>
<evidence type="ECO:0000256" key="1">
    <source>
        <dbReference type="SAM" id="MobiDB-lite"/>
    </source>
</evidence>
<evidence type="ECO:0000313" key="2">
    <source>
        <dbReference type="Proteomes" id="UP000887564"/>
    </source>
</evidence>
<dbReference type="CDD" id="cd06558">
    <property type="entry name" value="crotonase-like"/>
    <property type="match status" value="1"/>
</dbReference>
<dbReference type="Gene3D" id="3.90.226.10">
    <property type="entry name" value="2-enoyl-CoA Hydratase, Chain A, domain 1"/>
    <property type="match status" value="2"/>
</dbReference>
<dbReference type="GO" id="GO:0004300">
    <property type="term" value="F:enoyl-CoA hydratase activity"/>
    <property type="evidence" value="ECO:0007669"/>
    <property type="project" value="TreeGrafter"/>
</dbReference>
<dbReference type="PANTHER" id="PTHR43612">
    <property type="entry name" value="TRIFUNCTIONAL ENZYME SUBUNIT ALPHA"/>
    <property type="match status" value="1"/>
</dbReference>
<keyword evidence="2" id="KW-1185">Reference proteome</keyword>
<dbReference type="GO" id="GO:0006635">
    <property type="term" value="P:fatty acid beta-oxidation"/>
    <property type="evidence" value="ECO:0007669"/>
    <property type="project" value="TreeGrafter"/>
</dbReference>
<dbReference type="InterPro" id="IPR029045">
    <property type="entry name" value="ClpP/crotonase-like_dom_sf"/>
</dbReference>
<sequence length="111" mass="11947">QVKNATEAQQISSEAQRGFSRIERSKKPVVAAIMGTCMGGGLELAMACHYRIAVNSPKTRLALPEVKISLHIMKQTAGNYPAPLRILDVVKEGLSTTGTEGYDAESKVIFA</sequence>
<proteinExistence type="predicted"/>
<organism evidence="2 3">
    <name type="scientific">Parascaris equorum</name>
    <name type="common">Equine roundworm</name>
    <dbReference type="NCBI Taxonomy" id="6256"/>
    <lineage>
        <taxon>Eukaryota</taxon>
        <taxon>Metazoa</taxon>
        <taxon>Ecdysozoa</taxon>
        <taxon>Nematoda</taxon>
        <taxon>Chromadorea</taxon>
        <taxon>Rhabditida</taxon>
        <taxon>Spirurina</taxon>
        <taxon>Ascaridomorpha</taxon>
        <taxon>Ascaridoidea</taxon>
        <taxon>Ascarididae</taxon>
        <taxon>Parascaris</taxon>
    </lineage>
</organism>
<dbReference type="GO" id="GO:0016507">
    <property type="term" value="C:mitochondrial fatty acid beta-oxidation multienzyme complex"/>
    <property type="evidence" value="ECO:0007669"/>
    <property type="project" value="TreeGrafter"/>
</dbReference>
<dbReference type="GO" id="GO:0016509">
    <property type="term" value="F:long-chain (3S)-3-hydroxyacyl-CoA dehydrogenase (NAD+) activity"/>
    <property type="evidence" value="ECO:0007669"/>
    <property type="project" value="TreeGrafter"/>
</dbReference>
<dbReference type="WBParaSite" id="PEQ_0001136801-mRNA-1">
    <property type="protein sequence ID" value="PEQ_0001136801-mRNA-1"/>
    <property type="gene ID" value="PEQ_0001136801"/>
</dbReference>